<dbReference type="Proteomes" id="UP000050482">
    <property type="component" value="Unassembled WGS sequence"/>
</dbReference>
<comment type="function">
    <text evidence="1">Antiterminator that binds to cis-acting regulatory sequences on the mRNA in the presence of histidine, thereby suppressing transcription termination and activating the hut operon for histidine utilization.</text>
</comment>
<keyword evidence="5" id="KW-0369">Histidine metabolism</keyword>
<reference evidence="10 11" key="1">
    <citation type="submission" date="2015-09" db="EMBL/GenBank/DDBJ databases">
        <title>Draft genome sequence of Alicyclobacillus ferrooxydans DSM 22381.</title>
        <authorList>
            <person name="Hemp J."/>
        </authorList>
    </citation>
    <scope>NUCLEOTIDE SEQUENCE [LARGE SCALE GENOMIC DNA]</scope>
    <source>
        <strain evidence="10 11">TC-34</strain>
    </source>
</reference>
<comment type="similarity">
    <text evidence="2">Belongs to the HutP family.</text>
</comment>
<protein>
    <recommendedName>
        <fullName evidence="4">Hut operon positive regulatory protein</fullName>
    </recommendedName>
</protein>
<evidence type="ECO:0000256" key="1">
    <source>
        <dbReference type="ARBA" id="ARBA00002945"/>
    </source>
</evidence>
<comment type="subunit">
    <text evidence="3">Homohexamer.</text>
</comment>
<dbReference type="Gene3D" id="3.40.1510.10">
    <property type="entry name" value="Hut operon regulatory protein HutP"/>
    <property type="match status" value="1"/>
</dbReference>
<dbReference type="Pfam" id="PF09021">
    <property type="entry name" value="HutP"/>
    <property type="match status" value="1"/>
</dbReference>
<dbReference type="RefSeq" id="WP_054970576.1">
    <property type="nucleotide sequence ID" value="NZ_LJCO01000079.1"/>
</dbReference>
<evidence type="ECO:0000313" key="11">
    <source>
        <dbReference type="Proteomes" id="UP000050482"/>
    </source>
</evidence>
<dbReference type="AlphaFoldDB" id="A0A0P9CZ04"/>
<sequence length="148" mass="15850">MVPQNQIGKSAMMLALFGEGADQMALMKTLEDDGFSVTLGKIGTMESHKIVAAVETAAKKNGIISSELYREEHALYHATMEALLGVGRGVASFGTQLRTVGLRFAIVRGRPYSNPEEGEWLAVAFYGTIGAPVKGFEHEALGLGVNHI</sequence>
<dbReference type="CDD" id="cd11640">
    <property type="entry name" value="HutP"/>
    <property type="match status" value="1"/>
</dbReference>
<keyword evidence="9" id="KW-0804">Transcription</keyword>
<evidence type="ECO:0000256" key="5">
    <source>
        <dbReference type="ARBA" id="ARBA00022808"/>
    </source>
</evidence>
<dbReference type="OrthoDB" id="2388985at2"/>
<dbReference type="EMBL" id="LJCO01000079">
    <property type="protein sequence ID" value="KPV42224.1"/>
    <property type="molecule type" value="Genomic_DNA"/>
</dbReference>
<evidence type="ECO:0000256" key="4">
    <source>
        <dbReference type="ARBA" id="ARBA00019377"/>
    </source>
</evidence>
<proteinExistence type="inferred from homology"/>
<name>A0A0P9CZ04_9BACL</name>
<organism evidence="10 11">
    <name type="scientific">Alicyclobacillus ferrooxydans</name>
    <dbReference type="NCBI Taxonomy" id="471514"/>
    <lineage>
        <taxon>Bacteria</taxon>
        <taxon>Bacillati</taxon>
        <taxon>Bacillota</taxon>
        <taxon>Bacilli</taxon>
        <taxon>Bacillales</taxon>
        <taxon>Alicyclobacillaceae</taxon>
        <taxon>Alicyclobacillus</taxon>
    </lineage>
</organism>
<keyword evidence="6" id="KW-0694">RNA-binding</keyword>
<keyword evidence="11" id="KW-1185">Reference proteome</keyword>
<dbReference type="STRING" id="471514.AN477_18035"/>
<evidence type="ECO:0000313" key="10">
    <source>
        <dbReference type="EMBL" id="KPV42224.1"/>
    </source>
</evidence>
<evidence type="ECO:0000256" key="8">
    <source>
        <dbReference type="ARBA" id="ARBA00023159"/>
    </source>
</evidence>
<accession>A0A0P9CZ04</accession>
<evidence type="ECO:0000256" key="2">
    <source>
        <dbReference type="ARBA" id="ARBA00009992"/>
    </source>
</evidence>
<keyword evidence="7" id="KW-0805">Transcription regulation</keyword>
<comment type="caution">
    <text evidence="10">The sequence shown here is derived from an EMBL/GenBank/DDBJ whole genome shotgun (WGS) entry which is preliminary data.</text>
</comment>
<evidence type="ECO:0000256" key="7">
    <source>
        <dbReference type="ARBA" id="ARBA00023015"/>
    </source>
</evidence>
<dbReference type="InterPro" id="IPR036482">
    <property type="entry name" value="Regulatory_HutP_sf"/>
</dbReference>
<evidence type="ECO:0000256" key="3">
    <source>
        <dbReference type="ARBA" id="ARBA00011643"/>
    </source>
</evidence>
<dbReference type="SUPFAM" id="SSF111064">
    <property type="entry name" value="Hut operon positive regulatory protein HutP"/>
    <property type="match status" value="1"/>
</dbReference>
<gene>
    <name evidence="10" type="ORF">AN477_18035</name>
</gene>
<keyword evidence="8" id="KW-0010">Activator</keyword>
<evidence type="ECO:0000256" key="9">
    <source>
        <dbReference type="ARBA" id="ARBA00023163"/>
    </source>
</evidence>
<evidence type="ECO:0000256" key="6">
    <source>
        <dbReference type="ARBA" id="ARBA00022884"/>
    </source>
</evidence>
<dbReference type="GO" id="GO:0006547">
    <property type="term" value="P:L-histidine metabolic process"/>
    <property type="evidence" value="ECO:0007669"/>
    <property type="project" value="UniProtKB-KW"/>
</dbReference>
<dbReference type="PATRIC" id="fig|471514.4.peg.4518"/>
<dbReference type="NCBIfam" id="NF002838">
    <property type="entry name" value="PRK03065.1"/>
    <property type="match status" value="1"/>
</dbReference>
<dbReference type="GO" id="GO:0003723">
    <property type="term" value="F:RNA binding"/>
    <property type="evidence" value="ECO:0007669"/>
    <property type="project" value="UniProtKB-KW"/>
</dbReference>
<dbReference type="InterPro" id="IPR015111">
    <property type="entry name" value="Regulatory_HutP"/>
</dbReference>